<feature type="chain" id="PRO_5041410982" evidence="2">
    <location>
        <begin position="30"/>
        <end position="228"/>
    </location>
</feature>
<protein>
    <submittedName>
        <fullName evidence="3">Uncharacterized protein</fullName>
    </submittedName>
</protein>
<evidence type="ECO:0000313" key="4">
    <source>
        <dbReference type="Proteomes" id="UP001163846"/>
    </source>
</evidence>
<name>A0AA38NZ59_9AGAR</name>
<feature type="compositionally biased region" description="Polar residues" evidence="1">
    <location>
        <begin position="207"/>
        <end position="216"/>
    </location>
</feature>
<proteinExistence type="predicted"/>
<dbReference type="AlphaFoldDB" id="A0AA38NZ59"/>
<gene>
    <name evidence="3" type="ORF">F5878DRAFT_410617</name>
</gene>
<evidence type="ECO:0000256" key="2">
    <source>
        <dbReference type="SAM" id="SignalP"/>
    </source>
</evidence>
<feature type="region of interest" description="Disordered" evidence="1">
    <location>
        <begin position="207"/>
        <end position="228"/>
    </location>
</feature>
<accession>A0AA38NZ59</accession>
<dbReference type="Proteomes" id="UP001163846">
    <property type="component" value="Unassembled WGS sequence"/>
</dbReference>
<keyword evidence="4" id="KW-1185">Reference proteome</keyword>
<dbReference type="EMBL" id="MU806717">
    <property type="protein sequence ID" value="KAJ3833343.1"/>
    <property type="molecule type" value="Genomic_DNA"/>
</dbReference>
<keyword evidence="2" id="KW-0732">Signal</keyword>
<evidence type="ECO:0000256" key="1">
    <source>
        <dbReference type="SAM" id="MobiDB-lite"/>
    </source>
</evidence>
<reference evidence="3" key="1">
    <citation type="submission" date="2022-08" db="EMBL/GenBank/DDBJ databases">
        <authorList>
            <consortium name="DOE Joint Genome Institute"/>
            <person name="Min B."/>
            <person name="Riley R."/>
            <person name="Sierra-Patev S."/>
            <person name="Naranjo-Ortiz M."/>
            <person name="Looney B."/>
            <person name="Konkel Z."/>
            <person name="Slot J.C."/>
            <person name="Sakamoto Y."/>
            <person name="Steenwyk J.L."/>
            <person name="Rokas A."/>
            <person name="Carro J."/>
            <person name="Camarero S."/>
            <person name="Ferreira P."/>
            <person name="Molpeceres G."/>
            <person name="Ruiz-Duenas F.J."/>
            <person name="Serrano A."/>
            <person name="Henrissat B."/>
            <person name="Drula E."/>
            <person name="Hughes K.W."/>
            <person name="Mata J.L."/>
            <person name="Ishikawa N.K."/>
            <person name="Vargas-Isla R."/>
            <person name="Ushijima S."/>
            <person name="Smith C.A."/>
            <person name="Ahrendt S."/>
            <person name="Andreopoulos W."/>
            <person name="He G."/>
            <person name="Labutti K."/>
            <person name="Lipzen A."/>
            <person name="Ng V."/>
            <person name="Sandor L."/>
            <person name="Barry K."/>
            <person name="Martinez A.T."/>
            <person name="Xiao Y."/>
            <person name="Gibbons J.G."/>
            <person name="Terashima K."/>
            <person name="Hibbett D.S."/>
            <person name="Grigoriev I.V."/>
        </authorList>
    </citation>
    <scope>NUCLEOTIDE SEQUENCE</scope>
    <source>
        <strain evidence="3">TFB9207</strain>
    </source>
</reference>
<feature type="signal peptide" evidence="2">
    <location>
        <begin position="1"/>
        <end position="29"/>
    </location>
</feature>
<comment type="caution">
    <text evidence="3">The sequence shown here is derived from an EMBL/GenBank/DDBJ whole genome shotgun (WGS) entry which is preliminary data.</text>
</comment>
<evidence type="ECO:0000313" key="3">
    <source>
        <dbReference type="EMBL" id="KAJ3833343.1"/>
    </source>
</evidence>
<sequence length="228" mass="25208">MPLFRPRGSSFSIVFLAVIVLVSVMHASAISLSSPTLNRGGLRRLSRRDSDYQAFFPNFHPRDLPADAKVEPLEQLDTERGRSVQNMFIEEIVKLEPTLFPEGRDSIYPGPNSPVQVDKLPRLYHVSNGKDIDEIHAFFDVRRALMTTVIKGCMIIPRVSSPEQLLEPVVIDGGVLDHVMDIKGGERRPMGSVPIPPHCDKIFVKSASTSNPSSQVPVGHHAPLAQSN</sequence>
<organism evidence="3 4">
    <name type="scientific">Lentinula raphanica</name>
    <dbReference type="NCBI Taxonomy" id="153919"/>
    <lineage>
        <taxon>Eukaryota</taxon>
        <taxon>Fungi</taxon>
        <taxon>Dikarya</taxon>
        <taxon>Basidiomycota</taxon>
        <taxon>Agaricomycotina</taxon>
        <taxon>Agaricomycetes</taxon>
        <taxon>Agaricomycetidae</taxon>
        <taxon>Agaricales</taxon>
        <taxon>Marasmiineae</taxon>
        <taxon>Omphalotaceae</taxon>
        <taxon>Lentinula</taxon>
    </lineage>
</organism>